<gene>
    <name evidence="1" type="ORF">BN2614_LOCUS2</name>
</gene>
<evidence type="ECO:0000313" key="2">
    <source>
        <dbReference type="Proteomes" id="UP000269945"/>
    </source>
</evidence>
<dbReference type="EMBL" id="CYRY02001384">
    <property type="protein sequence ID" value="VCW66028.1"/>
    <property type="molecule type" value="Genomic_DNA"/>
</dbReference>
<keyword evidence="2" id="KW-1185">Reference proteome</keyword>
<protein>
    <submittedName>
        <fullName evidence="1">Uncharacterized protein</fullName>
    </submittedName>
</protein>
<sequence length="101" mass="11118">MVLKTNVKKILLYKTRMPPMYPARGLTPTSPFVPSKIITLELGLNLSLLTSFLYRSLFLNLMASKLGNDLLMFSEPRGKGEELGDTQEGTLASTLELTALG</sequence>
<reference evidence="1 2" key="1">
    <citation type="submission" date="2018-10" db="EMBL/GenBank/DDBJ databases">
        <authorList>
            <person name="Ekblom R."/>
            <person name="Jareborg N."/>
        </authorList>
    </citation>
    <scope>NUCLEOTIDE SEQUENCE [LARGE SCALE GENOMIC DNA]</scope>
    <source>
        <tissue evidence="1">Muscle</tissue>
    </source>
</reference>
<dbReference type="AlphaFoldDB" id="A0A9X9LEC8"/>
<organism evidence="1 2">
    <name type="scientific">Gulo gulo</name>
    <name type="common">Wolverine</name>
    <name type="synonym">Gluton</name>
    <dbReference type="NCBI Taxonomy" id="48420"/>
    <lineage>
        <taxon>Eukaryota</taxon>
        <taxon>Metazoa</taxon>
        <taxon>Chordata</taxon>
        <taxon>Craniata</taxon>
        <taxon>Vertebrata</taxon>
        <taxon>Euteleostomi</taxon>
        <taxon>Mammalia</taxon>
        <taxon>Eutheria</taxon>
        <taxon>Laurasiatheria</taxon>
        <taxon>Carnivora</taxon>
        <taxon>Caniformia</taxon>
        <taxon>Musteloidea</taxon>
        <taxon>Mustelidae</taxon>
        <taxon>Guloninae</taxon>
        <taxon>Gulo</taxon>
    </lineage>
</organism>
<name>A0A9X9LEC8_GULGU</name>
<dbReference type="Proteomes" id="UP000269945">
    <property type="component" value="Unassembled WGS sequence"/>
</dbReference>
<proteinExistence type="predicted"/>
<accession>A0A9X9LEC8</accession>
<comment type="caution">
    <text evidence="1">The sequence shown here is derived from an EMBL/GenBank/DDBJ whole genome shotgun (WGS) entry which is preliminary data.</text>
</comment>
<evidence type="ECO:0000313" key="1">
    <source>
        <dbReference type="EMBL" id="VCW66028.1"/>
    </source>
</evidence>